<feature type="transmembrane region" description="Helical" evidence="8">
    <location>
        <begin position="320"/>
        <end position="341"/>
    </location>
</feature>
<dbReference type="RefSeq" id="WP_120461638.1">
    <property type="nucleotide sequence ID" value="NZ_BMIW01000027.1"/>
</dbReference>
<dbReference type="Proteomes" id="UP000608420">
    <property type="component" value="Unassembled WGS sequence"/>
</dbReference>
<dbReference type="InterPro" id="IPR005828">
    <property type="entry name" value="MFS_sugar_transport-like"/>
</dbReference>
<feature type="transmembrane region" description="Helical" evidence="8">
    <location>
        <begin position="286"/>
        <end position="308"/>
    </location>
</feature>
<dbReference type="InterPro" id="IPR020846">
    <property type="entry name" value="MFS_dom"/>
</dbReference>
<feature type="domain" description="Major facilitator superfamily (MFS) profile" evidence="9">
    <location>
        <begin position="11"/>
        <end position="438"/>
    </location>
</feature>
<feature type="transmembrane region" description="Helical" evidence="8">
    <location>
        <begin position="106"/>
        <end position="124"/>
    </location>
</feature>
<feature type="transmembrane region" description="Helical" evidence="8">
    <location>
        <begin position="347"/>
        <end position="372"/>
    </location>
</feature>
<dbReference type="InterPro" id="IPR003663">
    <property type="entry name" value="Sugar/inositol_transpt"/>
</dbReference>
<evidence type="ECO:0000256" key="4">
    <source>
        <dbReference type="ARBA" id="ARBA00022692"/>
    </source>
</evidence>
<proteinExistence type="inferred from homology"/>
<dbReference type="InterPro" id="IPR005829">
    <property type="entry name" value="Sugar_transporter_CS"/>
</dbReference>
<dbReference type="SUPFAM" id="SSF103473">
    <property type="entry name" value="MFS general substrate transporter"/>
    <property type="match status" value="1"/>
</dbReference>
<keyword evidence="3 7" id="KW-0813">Transport</keyword>
<keyword evidence="5 8" id="KW-1133">Transmembrane helix</keyword>
<dbReference type="PANTHER" id="PTHR48020:SF12">
    <property type="entry name" value="PROTON MYO-INOSITOL COTRANSPORTER"/>
    <property type="match status" value="1"/>
</dbReference>
<dbReference type="PRINTS" id="PR00171">
    <property type="entry name" value="SUGRTRNSPORT"/>
</dbReference>
<evidence type="ECO:0000259" key="9">
    <source>
        <dbReference type="PROSITE" id="PS50850"/>
    </source>
</evidence>
<evidence type="ECO:0000256" key="5">
    <source>
        <dbReference type="ARBA" id="ARBA00022989"/>
    </source>
</evidence>
<evidence type="ECO:0000256" key="8">
    <source>
        <dbReference type="SAM" id="Phobius"/>
    </source>
</evidence>
<feature type="transmembrane region" description="Helical" evidence="8">
    <location>
        <begin position="246"/>
        <end position="266"/>
    </location>
</feature>
<dbReference type="NCBIfam" id="TIGR00879">
    <property type="entry name" value="SP"/>
    <property type="match status" value="1"/>
</dbReference>
<dbReference type="PANTHER" id="PTHR48020">
    <property type="entry name" value="PROTON MYO-INOSITOL COTRANSPORTER"/>
    <property type="match status" value="1"/>
</dbReference>
<evidence type="ECO:0000256" key="6">
    <source>
        <dbReference type="ARBA" id="ARBA00023136"/>
    </source>
</evidence>
<comment type="subcellular location">
    <subcellularLocation>
        <location evidence="1">Cell membrane</location>
        <topology evidence="1">Multi-pass membrane protein</topology>
    </subcellularLocation>
</comment>
<reference evidence="11" key="1">
    <citation type="journal article" date="2019" name="Int. J. Syst. Evol. Microbiol.">
        <title>The Global Catalogue of Microorganisms (GCM) 10K type strain sequencing project: providing services to taxonomists for standard genome sequencing and annotation.</title>
        <authorList>
            <consortium name="The Broad Institute Genomics Platform"/>
            <consortium name="The Broad Institute Genome Sequencing Center for Infectious Disease"/>
            <person name="Wu L."/>
            <person name="Ma J."/>
        </authorList>
    </citation>
    <scope>NUCLEOTIDE SEQUENCE [LARGE SCALE GENOMIC DNA]</scope>
    <source>
        <strain evidence="11">CGMCC 1.15420</strain>
    </source>
</reference>
<keyword evidence="6 8" id="KW-0472">Membrane</keyword>
<accession>A0ABQ1W156</accession>
<feature type="transmembrane region" description="Helical" evidence="8">
    <location>
        <begin position="49"/>
        <end position="68"/>
    </location>
</feature>
<dbReference type="PROSITE" id="PS50850">
    <property type="entry name" value="MFS"/>
    <property type="match status" value="1"/>
</dbReference>
<evidence type="ECO:0000256" key="2">
    <source>
        <dbReference type="ARBA" id="ARBA00010992"/>
    </source>
</evidence>
<evidence type="ECO:0000256" key="1">
    <source>
        <dbReference type="ARBA" id="ARBA00004651"/>
    </source>
</evidence>
<feature type="transmembrane region" description="Helical" evidence="8">
    <location>
        <begin position="136"/>
        <end position="162"/>
    </location>
</feature>
<name>A0ABQ1W156_9BACL</name>
<keyword evidence="4 8" id="KW-0812">Transmembrane</keyword>
<keyword evidence="11" id="KW-1185">Reference proteome</keyword>
<organism evidence="10 11">
    <name type="scientific">Paenibacillus aceti</name>
    <dbReference type="NCBI Taxonomy" id="1820010"/>
    <lineage>
        <taxon>Bacteria</taxon>
        <taxon>Bacillati</taxon>
        <taxon>Bacillota</taxon>
        <taxon>Bacilli</taxon>
        <taxon>Bacillales</taxon>
        <taxon>Paenibacillaceae</taxon>
        <taxon>Paenibacillus</taxon>
    </lineage>
</organism>
<evidence type="ECO:0000313" key="11">
    <source>
        <dbReference type="Proteomes" id="UP000608420"/>
    </source>
</evidence>
<feature type="transmembrane region" description="Helical" evidence="8">
    <location>
        <begin position="384"/>
        <end position="408"/>
    </location>
</feature>
<dbReference type="InterPro" id="IPR036259">
    <property type="entry name" value="MFS_trans_sf"/>
</dbReference>
<evidence type="ECO:0000313" key="10">
    <source>
        <dbReference type="EMBL" id="GGG09384.1"/>
    </source>
</evidence>
<evidence type="ECO:0000256" key="3">
    <source>
        <dbReference type="ARBA" id="ARBA00022448"/>
    </source>
</evidence>
<dbReference type="InterPro" id="IPR050814">
    <property type="entry name" value="Myo-inositol_Transporter"/>
</dbReference>
<dbReference type="Pfam" id="PF00083">
    <property type="entry name" value="Sugar_tr"/>
    <property type="match status" value="1"/>
</dbReference>
<dbReference type="PROSITE" id="PS00217">
    <property type="entry name" value="SUGAR_TRANSPORT_2"/>
    <property type="match status" value="1"/>
</dbReference>
<feature type="transmembrane region" description="Helical" evidence="8">
    <location>
        <begin position="80"/>
        <end position="100"/>
    </location>
</feature>
<protein>
    <submittedName>
        <fullName evidence="10">MFS transporter</fullName>
    </submittedName>
</protein>
<dbReference type="Gene3D" id="1.20.1250.20">
    <property type="entry name" value="MFS general substrate transporter like domains"/>
    <property type="match status" value="1"/>
</dbReference>
<comment type="similarity">
    <text evidence="2 7">Belongs to the major facilitator superfamily. Sugar transporter (TC 2.A.1.1) family.</text>
</comment>
<dbReference type="EMBL" id="BMIW01000027">
    <property type="protein sequence ID" value="GGG09384.1"/>
    <property type="molecule type" value="Genomic_DNA"/>
</dbReference>
<feature type="transmembrane region" description="Helical" evidence="8">
    <location>
        <begin position="168"/>
        <end position="186"/>
    </location>
</feature>
<sequence>MAKSSNKLLMIAIIVTIGGLLFGVNTAVVNGSLSFIVRDWGINDWTQGFISSALTLAAAFGAIFGGSISDSIGRKKTLRIIAWIFLIGALGCALAPNVGVLIAARFFLGLAVGSASAVIPIYLAEVSTPSQRGKMVGLNQVMIVGGQFLAFLLNAILGNVFYDNAGTWRLMMGVAAIPAVIMIIGMTKVMESPKWLVKQGKLQDAVQIIKGIYSNEEMQQAEIHELQALQQNKQGEKSAMGKIPGWAYKVLVIGCLLGIIQQFVGINAMMYYSTNILEKFGFGEQAALIFNVLNGVICVLASFVGMSIIDKMGRKKLENLGLIFCAVALVLVAVLSVVLAGQSYTPYVLLVLIFVYIFAFQGALGPCTWVLISEIFPAKYRGKFTGIATFVLWMANFCVGLFVPVLINQVGINAIFYGFAGCAVLGMIVVNTMVPETKGKTLEEIENYFAGERDASTSAAS</sequence>
<feature type="transmembrane region" description="Helical" evidence="8">
    <location>
        <begin position="7"/>
        <end position="29"/>
    </location>
</feature>
<evidence type="ECO:0000256" key="7">
    <source>
        <dbReference type="RuleBase" id="RU003346"/>
    </source>
</evidence>
<comment type="caution">
    <text evidence="10">The sequence shown here is derived from an EMBL/GenBank/DDBJ whole genome shotgun (WGS) entry which is preliminary data.</text>
</comment>
<gene>
    <name evidence="10" type="primary">iolT1</name>
    <name evidence="10" type="ORF">GCM10010913_34000</name>
</gene>
<feature type="transmembrane region" description="Helical" evidence="8">
    <location>
        <begin position="414"/>
        <end position="434"/>
    </location>
</feature>